<reference evidence="3 4" key="2">
    <citation type="submission" date="2024-07" db="EMBL/GenBank/DDBJ databases">
        <authorList>
            <person name="Akdeniz Z."/>
        </authorList>
    </citation>
    <scope>NUCLEOTIDE SEQUENCE [LARGE SCALE GENOMIC DNA]</scope>
</reference>
<sequence>MLCFSKLILAGAFELVLCGQLIKNQQFALSSQICNSKLQVNGQPVIFCEKSTILQSKTQSANFIHSSYEPMFYSINTETVKDYNLDFTFSPTPLPSFSLLGLTTAIEIRDSKISVTAPSELAEGALICLQCEVTAFSSQFAFVASGFNVSGLVSSGKSLQQTECLVQFRLTGQLVGMVAHAESMTITLTNVNVSAYFMESATKGVFCGSISISLQLIVSNVQICSTESNVGSGTEFLILTGVLTPNCVICPEGSFFAYGICLSSLIQSDLMDNKLICKPTFVFDGECSCEAGYIVNGTVCVNVLSTLNSVLVSQDGFQVQLNNLDQYIAANISQLNQSTNTSLTNILTQLANISTYLDQLAASNTLTNNSVNTVNSTLMDLIKEIECTAFYGKEYTVDKQCVQNGCSITGQQRINGMCQCSNINAFVQGQTCVCPTGASLVVNVCTCPGGKVLNAGKDACE</sequence>
<feature type="chain" id="PRO_5041658735" evidence="1">
    <location>
        <begin position="19"/>
        <end position="461"/>
    </location>
</feature>
<keyword evidence="1" id="KW-0732">Signal</keyword>
<feature type="signal peptide" evidence="1">
    <location>
        <begin position="1"/>
        <end position="18"/>
    </location>
</feature>
<dbReference type="EMBL" id="CAXDID020000836">
    <property type="protein sequence ID" value="CAL6114840.1"/>
    <property type="molecule type" value="Genomic_DNA"/>
</dbReference>
<name>A0AA86NMP9_9EUKA</name>
<keyword evidence="4" id="KW-1185">Reference proteome</keyword>
<dbReference type="AlphaFoldDB" id="A0AA86NMP9"/>
<evidence type="ECO:0000256" key="1">
    <source>
        <dbReference type="SAM" id="SignalP"/>
    </source>
</evidence>
<gene>
    <name evidence="3" type="ORF">HINF_LOCUS78343</name>
    <name evidence="2" type="ORF">HINF_LOCUS9769</name>
</gene>
<dbReference type="EMBL" id="CATOUU010000247">
    <property type="protein sequence ID" value="CAI9922124.1"/>
    <property type="molecule type" value="Genomic_DNA"/>
</dbReference>
<dbReference type="Proteomes" id="UP001642409">
    <property type="component" value="Unassembled WGS sequence"/>
</dbReference>
<reference evidence="2" key="1">
    <citation type="submission" date="2023-06" db="EMBL/GenBank/DDBJ databases">
        <authorList>
            <person name="Kurt Z."/>
        </authorList>
    </citation>
    <scope>NUCLEOTIDE SEQUENCE</scope>
</reference>
<evidence type="ECO:0000313" key="4">
    <source>
        <dbReference type="Proteomes" id="UP001642409"/>
    </source>
</evidence>
<protein>
    <submittedName>
        <fullName evidence="3">Hypothetical_protein</fullName>
    </submittedName>
</protein>
<organism evidence="2">
    <name type="scientific">Hexamita inflata</name>
    <dbReference type="NCBI Taxonomy" id="28002"/>
    <lineage>
        <taxon>Eukaryota</taxon>
        <taxon>Metamonada</taxon>
        <taxon>Diplomonadida</taxon>
        <taxon>Hexamitidae</taxon>
        <taxon>Hexamitinae</taxon>
        <taxon>Hexamita</taxon>
    </lineage>
</organism>
<accession>A0AA86NMP9</accession>
<evidence type="ECO:0000313" key="2">
    <source>
        <dbReference type="EMBL" id="CAI9922124.1"/>
    </source>
</evidence>
<evidence type="ECO:0000313" key="3">
    <source>
        <dbReference type="EMBL" id="CAL6114840.1"/>
    </source>
</evidence>
<proteinExistence type="predicted"/>
<comment type="caution">
    <text evidence="2">The sequence shown here is derived from an EMBL/GenBank/DDBJ whole genome shotgun (WGS) entry which is preliminary data.</text>
</comment>